<dbReference type="AlphaFoldDB" id="W0FLD9"/>
<sequence length="170" mass="19535">MGMIEAWHVREALRFRFGSALVDRPGIWEKAAALLRNFAPYRDTFSDLAASLEDVLFNTVYEQLGPSMGAQMDNGTVRRIRSTEFRDASDDVMGVLFDHLKVYSVTYDSLHQYCMATGSFAAMRVLYTRYADFMPASERKIIARIIRDSRPRDVWEPWMDPEDVPPAPSR</sequence>
<proteinExistence type="predicted"/>
<accession>W0FLD9</accession>
<reference evidence="1" key="1">
    <citation type="journal article" date="2013" name="PLoS ONE">
        <title>Metagenomic insights into the carbohydrate-active enzymes carried by the microorganisms adhering to solid digesta in the rumen of cows.</title>
        <authorList>
            <person name="Wang L."/>
            <person name="Hatem A."/>
            <person name="Catalyurek U.V."/>
            <person name="Morrison M."/>
            <person name="Yu Z."/>
        </authorList>
    </citation>
    <scope>NUCLEOTIDE SEQUENCE</scope>
</reference>
<name>W0FLD9_9BACT</name>
<evidence type="ECO:0000313" key="1">
    <source>
        <dbReference type="EMBL" id="AHF25746.1"/>
    </source>
</evidence>
<protein>
    <submittedName>
        <fullName evidence="1">Uncharacterized protein</fullName>
    </submittedName>
</protein>
<organism evidence="1">
    <name type="scientific">uncultured bacterium Contigcl_51</name>
    <dbReference type="NCBI Taxonomy" id="1393675"/>
    <lineage>
        <taxon>Bacteria</taxon>
        <taxon>environmental samples</taxon>
    </lineage>
</organism>
<dbReference type="EMBL" id="KC246850">
    <property type="protein sequence ID" value="AHF25746.1"/>
    <property type="molecule type" value="Genomic_DNA"/>
</dbReference>